<comment type="caution">
    <text evidence="1">The sequence shown here is derived from an EMBL/GenBank/DDBJ whole genome shotgun (WGS) entry which is preliminary data.</text>
</comment>
<organism evidence="1 2">
    <name type="scientific">Microbacterium album</name>
    <dbReference type="NCBI Taxonomy" id="2053191"/>
    <lineage>
        <taxon>Bacteria</taxon>
        <taxon>Bacillati</taxon>
        <taxon>Actinomycetota</taxon>
        <taxon>Actinomycetes</taxon>
        <taxon>Micrococcales</taxon>
        <taxon>Microbacteriaceae</taxon>
        <taxon>Microbacterium</taxon>
    </lineage>
</organism>
<proteinExistence type="predicted"/>
<evidence type="ECO:0000313" key="2">
    <source>
        <dbReference type="Proteomes" id="UP000657592"/>
    </source>
</evidence>
<evidence type="ECO:0000313" key="1">
    <source>
        <dbReference type="EMBL" id="GGH45250.1"/>
    </source>
</evidence>
<gene>
    <name evidence="1" type="ORF">GCM10010921_20500</name>
</gene>
<accession>A0A917MMM1</accession>
<reference evidence="1" key="2">
    <citation type="submission" date="2020-09" db="EMBL/GenBank/DDBJ databases">
        <authorList>
            <person name="Sun Q."/>
            <person name="Zhou Y."/>
        </authorList>
    </citation>
    <scope>NUCLEOTIDE SEQUENCE</scope>
    <source>
        <strain evidence="1">CGMCC 1.15794</strain>
    </source>
</reference>
<keyword evidence="2" id="KW-1185">Reference proteome</keyword>
<protein>
    <recommendedName>
        <fullName evidence="3">Nucleotidyl transferase AbiEii toxin, Type IV TA system</fullName>
    </recommendedName>
</protein>
<name>A0A917MMM1_9MICO</name>
<reference evidence="1" key="1">
    <citation type="journal article" date="2014" name="Int. J. Syst. Evol. Microbiol.">
        <title>Complete genome sequence of Corynebacterium casei LMG S-19264T (=DSM 44701T), isolated from a smear-ripened cheese.</title>
        <authorList>
            <consortium name="US DOE Joint Genome Institute (JGI-PGF)"/>
            <person name="Walter F."/>
            <person name="Albersmeier A."/>
            <person name="Kalinowski J."/>
            <person name="Ruckert C."/>
        </authorList>
    </citation>
    <scope>NUCLEOTIDE SEQUENCE</scope>
    <source>
        <strain evidence="1">CGMCC 1.15794</strain>
    </source>
</reference>
<sequence>MVVTRRAKLVATSRSDELALRALADVARITTGEEARIVGGQMTSLLLTAFPVLDVQPRRTRDADTAITTELAGSGILHDRLLECGYVATAGNSYARPVPELAIPGQPAPRLEADLLVPSRDSRFRAETHGGRQFDAVPGLRLALAAPPIEIAAAVTFLDGSVDQFAVLVPPVEVAVVVKAHAWASRHQPRDVEDLYRLLEIVHAYSAEDIGGWALDGDGLRGARGDAATALWTLTRQVRRLSDAEVPVARLAALIAAHVRRPD</sequence>
<dbReference type="EMBL" id="BMJY01000008">
    <property type="protein sequence ID" value="GGH45250.1"/>
    <property type="molecule type" value="Genomic_DNA"/>
</dbReference>
<dbReference type="AlphaFoldDB" id="A0A917MMM1"/>
<evidence type="ECO:0008006" key="3">
    <source>
        <dbReference type="Google" id="ProtNLM"/>
    </source>
</evidence>
<dbReference type="Proteomes" id="UP000657592">
    <property type="component" value="Unassembled WGS sequence"/>
</dbReference>